<keyword evidence="1" id="KW-1133">Transmembrane helix</keyword>
<keyword evidence="1" id="KW-0812">Transmembrane</keyword>
<dbReference type="Proteomes" id="UP001627284">
    <property type="component" value="Unassembled WGS sequence"/>
</dbReference>
<keyword evidence="1" id="KW-0472">Membrane</keyword>
<gene>
    <name evidence="2" type="ORF">AABB24_002983</name>
</gene>
<dbReference type="PANTHER" id="PTHR31973:SF113">
    <property type="entry name" value="PROTEIN FAR1-RELATED SEQUENCE 5-LIKE"/>
    <property type="match status" value="1"/>
</dbReference>
<feature type="non-terminal residue" evidence="2">
    <location>
        <position position="166"/>
    </location>
</feature>
<name>A0ABD2V6K1_9SOLN</name>
<protein>
    <recommendedName>
        <fullName evidence="4">Transposase</fullName>
    </recommendedName>
</protein>
<evidence type="ECO:0000313" key="3">
    <source>
        <dbReference type="Proteomes" id="UP001627284"/>
    </source>
</evidence>
<dbReference type="EMBL" id="JBJKTR010000002">
    <property type="protein sequence ID" value="KAL3376315.1"/>
    <property type="molecule type" value="Genomic_DNA"/>
</dbReference>
<evidence type="ECO:0000256" key="1">
    <source>
        <dbReference type="SAM" id="Phobius"/>
    </source>
</evidence>
<dbReference type="AlphaFoldDB" id="A0ABD2V6K1"/>
<keyword evidence="3" id="KW-1185">Reference proteome</keyword>
<evidence type="ECO:0008006" key="4">
    <source>
        <dbReference type="Google" id="ProtNLM"/>
    </source>
</evidence>
<dbReference type="PANTHER" id="PTHR31973">
    <property type="entry name" value="POLYPROTEIN, PUTATIVE-RELATED"/>
    <property type="match status" value="1"/>
</dbReference>
<organism evidence="2 3">
    <name type="scientific">Solanum stoloniferum</name>
    <dbReference type="NCBI Taxonomy" id="62892"/>
    <lineage>
        <taxon>Eukaryota</taxon>
        <taxon>Viridiplantae</taxon>
        <taxon>Streptophyta</taxon>
        <taxon>Embryophyta</taxon>
        <taxon>Tracheophyta</taxon>
        <taxon>Spermatophyta</taxon>
        <taxon>Magnoliopsida</taxon>
        <taxon>eudicotyledons</taxon>
        <taxon>Gunneridae</taxon>
        <taxon>Pentapetalae</taxon>
        <taxon>asterids</taxon>
        <taxon>lamiids</taxon>
        <taxon>Solanales</taxon>
        <taxon>Solanaceae</taxon>
        <taxon>Solanoideae</taxon>
        <taxon>Solaneae</taxon>
        <taxon>Solanum</taxon>
    </lineage>
</organism>
<comment type="caution">
    <text evidence="2">The sequence shown here is derived from an EMBL/GenBank/DDBJ whole genome shotgun (WGS) entry which is preliminary data.</text>
</comment>
<accession>A0ABD2V6K1</accession>
<feature type="transmembrane region" description="Helical" evidence="1">
    <location>
        <begin position="149"/>
        <end position="165"/>
    </location>
</feature>
<evidence type="ECO:0000313" key="2">
    <source>
        <dbReference type="EMBL" id="KAL3376315.1"/>
    </source>
</evidence>
<sequence>MLVEKYVDLKTIYTPTDIQVDMLRIHGISLTYMQAWRGKKKAFETLRGDPAESYGKNPTYLYILEKTYPRTIVNYKKTDENCFLYSFTALDASIRGWEYCRPIVVVDGTHLKSTYEGTMLIASTLDPGGHILPLGIVGHNKKTCPKKKLMIISFVIFLLLFLLCSY</sequence>
<reference evidence="2 3" key="1">
    <citation type="submission" date="2024-05" db="EMBL/GenBank/DDBJ databases">
        <title>De novo assembly of an allotetraploid wild potato.</title>
        <authorList>
            <person name="Hosaka A.J."/>
        </authorList>
    </citation>
    <scope>NUCLEOTIDE SEQUENCE [LARGE SCALE GENOMIC DNA]</scope>
    <source>
        <tissue evidence="2">Young leaves</tissue>
    </source>
</reference>
<proteinExistence type="predicted"/>